<feature type="transmembrane region" description="Helical" evidence="7">
    <location>
        <begin position="103"/>
        <end position="120"/>
    </location>
</feature>
<dbReference type="PANTHER" id="PTHR40074:SF2">
    <property type="entry name" value="O-ACETYLTRANSFERASE WECH"/>
    <property type="match status" value="1"/>
</dbReference>
<feature type="transmembrane region" description="Helical" evidence="7">
    <location>
        <begin position="314"/>
        <end position="335"/>
    </location>
</feature>
<feature type="transmembrane region" description="Helical" evidence="7">
    <location>
        <begin position="178"/>
        <end position="197"/>
    </location>
</feature>
<evidence type="ECO:0000256" key="3">
    <source>
        <dbReference type="ARBA" id="ARBA00022475"/>
    </source>
</evidence>
<evidence type="ECO:0000256" key="4">
    <source>
        <dbReference type="ARBA" id="ARBA00022692"/>
    </source>
</evidence>
<feature type="transmembrane region" description="Helical" evidence="7">
    <location>
        <begin position="252"/>
        <end position="276"/>
    </location>
</feature>
<name>A0ABR9D810_9GAMM</name>
<dbReference type="PANTHER" id="PTHR40074">
    <property type="entry name" value="O-ACETYLTRANSFERASE WECH"/>
    <property type="match status" value="1"/>
</dbReference>
<dbReference type="RefSeq" id="WP_192376636.1">
    <property type="nucleotide sequence ID" value="NZ_CAJHIV010000001.1"/>
</dbReference>
<evidence type="ECO:0000313" key="10">
    <source>
        <dbReference type="Proteomes" id="UP000652176"/>
    </source>
</evidence>
<accession>A0ABR9D810</accession>
<keyword evidence="10" id="KW-1185">Reference proteome</keyword>
<evidence type="ECO:0000259" key="8">
    <source>
        <dbReference type="Pfam" id="PF01757"/>
    </source>
</evidence>
<comment type="subcellular location">
    <subcellularLocation>
        <location evidence="1">Cell membrane</location>
        <topology evidence="1">Multi-pass membrane protein</topology>
    </subcellularLocation>
</comment>
<keyword evidence="6 7" id="KW-0472">Membrane</keyword>
<keyword evidence="9" id="KW-0012">Acyltransferase</keyword>
<dbReference type="GO" id="GO:0016746">
    <property type="term" value="F:acyltransferase activity"/>
    <property type="evidence" value="ECO:0007669"/>
    <property type="project" value="UniProtKB-KW"/>
</dbReference>
<comment type="similarity">
    <text evidence="2">Belongs to the acyltransferase 3 family.</text>
</comment>
<keyword evidence="9" id="KW-0808">Transferase</keyword>
<evidence type="ECO:0000313" key="9">
    <source>
        <dbReference type="EMBL" id="MBD9358418.1"/>
    </source>
</evidence>
<feature type="transmembrane region" description="Helical" evidence="7">
    <location>
        <begin position="203"/>
        <end position="220"/>
    </location>
</feature>
<evidence type="ECO:0000256" key="1">
    <source>
        <dbReference type="ARBA" id="ARBA00004651"/>
    </source>
</evidence>
<sequence length="347" mass="39782">MLIKVLASLVFSKMVNILSKKNRLIDIDRSKGFAIFLVVLGHIVATDVPQGNEWYGALKFYIYKFHMPFFMFISGIIMAYTFPVVNSLKSYFEYVFKRLKRLAPGYLLFGVLIYLGKSYLSSTLQVDDVPGDVYSEMYNLLIVPSKSAGGSLWFVYVLMEMYIIFPLIILFLIHRPVLIILIGVLIAFVPVTDSFMLDRFCEYFLFFSIGVVVVQSYEKYLCLIDKYSYIFLALFILSFLSMSYFSQIDSKIIIGIFSLPALHSFMRNGFLGALPVWELFGKYTYSIYLMNTILIGIAKGFMLTFFSWEGAGFLLMAPVLLVAGLYGAIFIKSYILPRYKILDRITS</sequence>
<feature type="transmembrane region" description="Helical" evidence="7">
    <location>
        <begin position="61"/>
        <end position="82"/>
    </location>
</feature>
<feature type="transmembrane region" description="Helical" evidence="7">
    <location>
        <begin position="288"/>
        <end position="308"/>
    </location>
</feature>
<evidence type="ECO:0000256" key="2">
    <source>
        <dbReference type="ARBA" id="ARBA00007400"/>
    </source>
</evidence>
<feature type="transmembrane region" description="Helical" evidence="7">
    <location>
        <begin position="153"/>
        <end position="173"/>
    </location>
</feature>
<comment type="caution">
    <text evidence="9">The sequence shown here is derived from an EMBL/GenBank/DDBJ whole genome shotgun (WGS) entry which is preliminary data.</text>
</comment>
<dbReference type="InterPro" id="IPR002656">
    <property type="entry name" value="Acyl_transf_3_dom"/>
</dbReference>
<keyword evidence="3" id="KW-1003">Cell membrane</keyword>
<protein>
    <submittedName>
        <fullName evidence="9">Acyltransferase</fullName>
    </submittedName>
</protein>
<keyword evidence="5 7" id="KW-1133">Transmembrane helix</keyword>
<evidence type="ECO:0000256" key="7">
    <source>
        <dbReference type="SAM" id="Phobius"/>
    </source>
</evidence>
<gene>
    <name evidence="9" type="ORF">IE877_21495</name>
</gene>
<reference evidence="9 10" key="1">
    <citation type="submission" date="2020-09" db="EMBL/GenBank/DDBJ databases">
        <title>Methylomonas albis sp. nov. and Methylomonas fluvii sp. nov.: Two cold-adapted methanotrophs from the River Elbe and an amended description of Methylovulum psychrotolerans strain Eb1.</title>
        <authorList>
            <person name="Bussmann I.K."/>
            <person name="Klings K.-W."/>
            <person name="Warnstedt J."/>
            <person name="Hoppert M."/>
            <person name="Saborowski A."/>
            <person name="Horn F."/>
            <person name="Liebner S."/>
        </authorList>
    </citation>
    <scope>NUCLEOTIDE SEQUENCE [LARGE SCALE GENOMIC DNA]</scope>
    <source>
        <strain evidence="9 10">EbA</strain>
    </source>
</reference>
<dbReference type="EMBL" id="JACXSS010000001">
    <property type="protein sequence ID" value="MBD9358418.1"/>
    <property type="molecule type" value="Genomic_DNA"/>
</dbReference>
<feature type="transmembrane region" description="Helical" evidence="7">
    <location>
        <begin position="227"/>
        <end position="246"/>
    </location>
</feature>
<dbReference type="Proteomes" id="UP000652176">
    <property type="component" value="Unassembled WGS sequence"/>
</dbReference>
<dbReference type="Pfam" id="PF01757">
    <property type="entry name" value="Acyl_transf_3"/>
    <property type="match status" value="1"/>
</dbReference>
<proteinExistence type="inferred from homology"/>
<evidence type="ECO:0000256" key="6">
    <source>
        <dbReference type="ARBA" id="ARBA00023136"/>
    </source>
</evidence>
<organism evidence="9 10">
    <name type="scientific">Methylomonas albis</name>
    <dbReference type="NCBI Taxonomy" id="1854563"/>
    <lineage>
        <taxon>Bacteria</taxon>
        <taxon>Pseudomonadati</taxon>
        <taxon>Pseudomonadota</taxon>
        <taxon>Gammaproteobacteria</taxon>
        <taxon>Methylococcales</taxon>
        <taxon>Methylococcaceae</taxon>
        <taxon>Methylomonas</taxon>
    </lineage>
</organism>
<evidence type="ECO:0000256" key="5">
    <source>
        <dbReference type="ARBA" id="ARBA00022989"/>
    </source>
</evidence>
<feature type="domain" description="Acyltransferase 3" evidence="8">
    <location>
        <begin position="26"/>
        <end position="331"/>
    </location>
</feature>
<keyword evidence="4 7" id="KW-0812">Transmembrane</keyword>